<organism evidence="4 5">
    <name type="scientific">Roseivivax jejudonensis</name>
    <dbReference type="NCBI Taxonomy" id="1529041"/>
    <lineage>
        <taxon>Bacteria</taxon>
        <taxon>Pseudomonadati</taxon>
        <taxon>Pseudomonadota</taxon>
        <taxon>Alphaproteobacteria</taxon>
        <taxon>Rhodobacterales</taxon>
        <taxon>Roseobacteraceae</taxon>
        <taxon>Roseivivax</taxon>
    </lineage>
</organism>
<dbReference type="Gene3D" id="3.40.50.1820">
    <property type="entry name" value="alpha/beta hydrolase"/>
    <property type="match status" value="1"/>
</dbReference>
<keyword evidence="1" id="KW-0732">Signal</keyword>
<accession>A0A1X6ZZJ7</accession>
<dbReference type="PANTHER" id="PTHR43037:SF1">
    <property type="entry name" value="BLL1128 PROTEIN"/>
    <property type="match status" value="1"/>
</dbReference>
<gene>
    <name evidence="4" type="ORF">ROJ8625_03368</name>
</gene>
<dbReference type="InterPro" id="IPR010126">
    <property type="entry name" value="Esterase_phb"/>
</dbReference>
<dbReference type="NCBIfam" id="TIGR01840">
    <property type="entry name" value="esterase_phb"/>
    <property type="match status" value="1"/>
</dbReference>
<dbReference type="EMBL" id="FWFK01000006">
    <property type="protein sequence ID" value="SLN65848.1"/>
    <property type="molecule type" value="Genomic_DNA"/>
</dbReference>
<evidence type="ECO:0000313" key="5">
    <source>
        <dbReference type="Proteomes" id="UP000193570"/>
    </source>
</evidence>
<feature type="region of interest" description="Disordered" evidence="3">
    <location>
        <begin position="1"/>
        <end position="24"/>
    </location>
</feature>
<reference evidence="4 5" key="1">
    <citation type="submission" date="2017-03" db="EMBL/GenBank/DDBJ databases">
        <authorList>
            <person name="Afonso C.L."/>
            <person name="Miller P.J."/>
            <person name="Scott M.A."/>
            <person name="Spackman E."/>
            <person name="Goraichik I."/>
            <person name="Dimitrov K.M."/>
            <person name="Suarez D.L."/>
            <person name="Swayne D.E."/>
        </authorList>
    </citation>
    <scope>NUCLEOTIDE SEQUENCE [LARGE SCALE GENOMIC DNA]</scope>
    <source>
        <strain evidence="4 5">CECT 8625</strain>
    </source>
</reference>
<name>A0A1X6ZZJ7_9RHOB</name>
<dbReference type="Pfam" id="PF10503">
    <property type="entry name" value="Esterase_PHB"/>
    <property type="match status" value="1"/>
</dbReference>
<evidence type="ECO:0000256" key="1">
    <source>
        <dbReference type="ARBA" id="ARBA00022729"/>
    </source>
</evidence>
<protein>
    <submittedName>
        <fullName evidence="4">Esterase PHB depolymerase</fullName>
    </submittedName>
</protein>
<dbReference type="InterPro" id="IPR050955">
    <property type="entry name" value="Plant_Biomass_Hydrol_Est"/>
</dbReference>
<dbReference type="RefSeq" id="WP_085793048.1">
    <property type="nucleotide sequence ID" value="NZ_FWFK01000006.1"/>
</dbReference>
<feature type="compositionally biased region" description="Basic and acidic residues" evidence="3">
    <location>
        <begin position="11"/>
        <end position="20"/>
    </location>
</feature>
<dbReference type="SUPFAM" id="SSF53474">
    <property type="entry name" value="alpha/beta-Hydrolases"/>
    <property type="match status" value="1"/>
</dbReference>
<sequence>MNDQFATAMRRALEHTRAGDPRAATTLLQRALSGRDTTEAPCCGPCSDAAAESPQGQGHRVPEDLGRGGGFDFSSLPGLGARSDAAPGSMPHRARSPRAPVPDGARVEARTYRGTAGGRSYRLFVPSDRARPKGVLVMLHGCTQTPEDFALGTRMDQLAERAGFVVAYPEQTGRHNAQSCWNWFRPEDQGRTHGEAAILAGLGQALSAEFDCPGRVFAAGLSAGGAMAAILGESHPEVFAAVGVHSGLPAGAARDMPSAFAAMRGDVHHGRPAAGPVIVFHGTADRTVAPGNADAIVTGSGIEQSESGNGRSWTRLVTQDGSELWRVAGAGHAWFGGDPAGSYADPTGPDASAEMLRFFMERGRA</sequence>
<dbReference type="Proteomes" id="UP000193570">
    <property type="component" value="Unassembled WGS sequence"/>
</dbReference>
<dbReference type="PANTHER" id="PTHR43037">
    <property type="entry name" value="UNNAMED PRODUCT-RELATED"/>
    <property type="match status" value="1"/>
</dbReference>
<evidence type="ECO:0000256" key="2">
    <source>
        <dbReference type="ARBA" id="ARBA00022801"/>
    </source>
</evidence>
<dbReference type="InterPro" id="IPR029058">
    <property type="entry name" value="AB_hydrolase_fold"/>
</dbReference>
<evidence type="ECO:0000313" key="4">
    <source>
        <dbReference type="EMBL" id="SLN65848.1"/>
    </source>
</evidence>
<dbReference type="OrthoDB" id="9767239at2"/>
<dbReference type="GO" id="GO:0005576">
    <property type="term" value="C:extracellular region"/>
    <property type="evidence" value="ECO:0007669"/>
    <property type="project" value="InterPro"/>
</dbReference>
<feature type="region of interest" description="Disordered" evidence="3">
    <location>
        <begin position="49"/>
        <end position="102"/>
    </location>
</feature>
<evidence type="ECO:0000256" key="3">
    <source>
        <dbReference type="SAM" id="MobiDB-lite"/>
    </source>
</evidence>
<dbReference type="AlphaFoldDB" id="A0A1X6ZZJ7"/>
<keyword evidence="2" id="KW-0378">Hydrolase</keyword>
<proteinExistence type="predicted"/>
<dbReference type="GO" id="GO:0016787">
    <property type="term" value="F:hydrolase activity"/>
    <property type="evidence" value="ECO:0007669"/>
    <property type="project" value="UniProtKB-KW"/>
</dbReference>
<keyword evidence="5" id="KW-1185">Reference proteome</keyword>